<feature type="region of interest" description="Disordered" evidence="1">
    <location>
        <begin position="702"/>
        <end position="730"/>
    </location>
</feature>
<dbReference type="AlphaFoldDB" id="A0A1X7VHR0"/>
<protein>
    <recommendedName>
        <fullName evidence="2">BCAS3 WD40 domain-containing protein</fullName>
    </recommendedName>
</protein>
<feature type="region of interest" description="Disordered" evidence="1">
    <location>
        <begin position="275"/>
        <end position="298"/>
    </location>
</feature>
<dbReference type="InParanoid" id="A0A1X7VHR0"/>
<sequence length="808" mass="87691">MAKETGRSFGNCISPEAASSSSSLKNVLGYLQDYIPQSYASTAPTSGSNLHREIVHWARFETEEHVNGFMSEELAQSSQPLVLLTGLSSGIVLWMITPNGDAKEVYSTLQDGEGPAKLATLLKSPPPGEDEFSSSRPLLAVVRKGSGMQKHLHSTAVVISLRGGGREVKKFEFEKNSILDISSNKRVVVIVLQKRLVLLDAGTFEKKWIIKTGYRGSELWTNPIALGERWLAFSDLKVHPHLLSVGGVSDRLTPPVASTVVNTVKKGFNALSDTLSGLTGRNSSQSTRTTPSSGENSPPVVTILDIEYSRSGEVQVSELRKTDGVLAHFLCHTISDTYITMLKFNRSGNILFSADSEGQYFNVFHISPNLLGSSDCKVAHLYSLYRGTTTGIVQDVSFSNDSRWCAVSTRNGTTHLFPISPYGGPVTVRTHKVSHVVNQYSRYHTSAGIEEAGTGGGGAFNNGGTSPLMIPSLQQIKQQYLPGSKGNSLASDDGTDYICVRAHFAPITTDNNINSLKLIDFTENKAEYSIYILGGDGSLTEYLLGPIENTNNNTGAGGGVVNESDEETQIGLQSAPKITWKLLSKPFDAPPTLSDDNHLISLHKLHQEKMQSLGGGSIFLPDKEGWLSQVELLSYAPPTRRLWMGPQFSFKRVSQPTTDEEEEGLASPLAVLPPSQDYLGSSGGGSLGSYVTFGENESLPASYSAESCNRRRRRGGRKEDETSESNCSSLEDTDVEAFGSWKDVAPKLKGGGADLELLIEEAMSDRLIITDDKQNSKHKQDCLLIAPETETALGGKKKSHKKIVQELY</sequence>
<dbReference type="OrthoDB" id="25778at2759"/>
<dbReference type="GO" id="GO:0006914">
    <property type="term" value="P:autophagy"/>
    <property type="evidence" value="ECO:0007669"/>
    <property type="project" value="InterPro"/>
</dbReference>
<dbReference type="Pfam" id="PF21034">
    <property type="entry name" value="BCAS3_WD40"/>
    <property type="match status" value="1"/>
</dbReference>
<dbReference type="STRING" id="400682.A0A1X7VHR0"/>
<dbReference type="InterPro" id="IPR015943">
    <property type="entry name" value="WD40/YVTN_repeat-like_dom_sf"/>
</dbReference>
<reference evidence="3" key="2">
    <citation type="submission" date="2017-05" db="UniProtKB">
        <authorList>
            <consortium name="EnsemblMetazoa"/>
        </authorList>
    </citation>
    <scope>IDENTIFICATION</scope>
</reference>
<dbReference type="InterPro" id="IPR048382">
    <property type="entry name" value="BCAS3_WD40"/>
</dbReference>
<dbReference type="SUPFAM" id="SSF50978">
    <property type="entry name" value="WD40 repeat-like"/>
    <property type="match status" value="1"/>
</dbReference>
<dbReference type="InterPro" id="IPR036322">
    <property type="entry name" value="WD40_repeat_dom_sf"/>
</dbReference>
<dbReference type="PANTHER" id="PTHR13268">
    <property type="entry name" value="BREAST CARCINOMA AMPLIFIED SEQUENCE 3"/>
    <property type="match status" value="1"/>
</dbReference>
<accession>A0A1X7VHR0</accession>
<proteinExistence type="predicted"/>
<feature type="compositionally biased region" description="Polar residues" evidence="1">
    <location>
        <begin position="275"/>
        <end position="296"/>
    </location>
</feature>
<dbReference type="Gene3D" id="2.130.10.10">
    <property type="entry name" value="YVTN repeat-like/Quinoprotein amine dehydrogenase"/>
    <property type="match status" value="1"/>
</dbReference>
<dbReference type="GO" id="GO:0005737">
    <property type="term" value="C:cytoplasm"/>
    <property type="evidence" value="ECO:0007669"/>
    <property type="project" value="TreeGrafter"/>
</dbReference>
<gene>
    <name evidence="3" type="primary">100634349</name>
</gene>
<organism evidence="3">
    <name type="scientific">Amphimedon queenslandica</name>
    <name type="common">Sponge</name>
    <dbReference type="NCBI Taxonomy" id="400682"/>
    <lineage>
        <taxon>Eukaryota</taxon>
        <taxon>Metazoa</taxon>
        <taxon>Porifera</taxon>
        <taxon>Demospongiae</taxon>
        <taxon>Heteroscleromorpha</taxon>
        <taxon>Haplosclerida</taxon>
        <taxon>Niphatidae</taxon>
        <taxon>Amphimedon</taxon>
    </lineage>
</organism>
<dbReference type="EnsemblMetazoa" id="XM_019993238.1">
    <property type="protein sequence ID" value="XP_019848797.1"/>
    <property type="gene ID" value="LOC100634349"/>
</dbReference>
<evidence type="ECO:0000313" key="4">
    <source>
        <dbReference type="Proteomes" id="UP000007879"/>
    </source>
</evidence>
<feature type="domain" description="BCAS3 WD40" evidence="2">
    <location>
        <begin position="75"/>
        <end position="453"/>
    </location>
</feature>
<dbReference type="EnsemblMetazoa" id="XM_019993241.1">
    <property type="protein sequence ID" value="XP_019848800.1"/>
    <property type="gene ID" value="LOC100634349"/>
</dbReference>
<dbReference type="eggNOG" id="KOG2109">
    <property type="taxonomic scope" value="Eukaryota"/>
</dbReference>
<name>A0A1X7VHR0_AMPQE</name>
<dbReference type="GO" id="GO:0042594">
    <property type="term" value="P:response to starvation"/>
    <property type="evidence" value="ECO:0007669"/>
    <property type="project" value="TreeGrafter"/>
</dbReference>
<keyword evidence="4" id="KW-1185">Reference proteome</keyword>
<dbReference type="InterPro" id="IPR045142">
    <property type="entry name" value="BCAS3-like"/>
</dbReference>
<evidence type="ECO:0000259" key="2">
    <source>
        <dbReference type="Pfam" id="PF21034"/>
    </source>
</evidence>
<evidence type="ECO:0000256" key="1">
    <source>
        <dbReference type="SAM" id="MobiDB-lite"/>
    </source>
</evidence>
<evidence type="ECO:0000313" key="3">
    <source>
        <dbReference type="EnsemblMetazoa" id="Aqu2.1.39856_001"/>
    </source>
</evidence>
<dbReference type="EnsemblMetazoa" id="XM_019993240.1">
    <property type="protein sequence ID" value="XP_019848799.1"/>
    <property type="gene ID" value="LOC100634349"/>
</dbReference>
<dbReference type="EnsemblMetazoa" id="Aqu2.1.39856_001">
    <property type="protein sequence ID" value="Aqu2.1.39856_001"/>
    <property type="gene ID" value="Aqu2.1.39856"/>
</dbReference>
<feature type="region of interest" description="Disordered" evidence="1">
    <location>
        <begin position="653"/>
        <end position="672"/>
    </location>
</feature>
<reference evidence="4" key="1">
    <citation type="journal article" date="2010" name="Nature">
        <title>The Amphimedon queenslandica genome and the evolution of animal complexity.</title>
        <authorList>
            <person name="Srivastava M."/>
            <person name="Simakov O."/>
            <person name="Chapman J."/>
            <person name="Fahey B."/>
            <person name="Gauthier M.E."/>
            <person name="Mitros T."/>
            <person name="Richards G.S."/>
            <person name="Conaco C."/>
            <person name="Dacre M."/>
            <person name="Hellsten U."/>
            <person name="Larroux C."/>
            <person name="Putnam N.H."/>
            <person name="Stanke M."/>
            <person name="Adamska M."/>
            <person name="Darling A."/>
            <person name="Degnan S.M."/>
            <person name="Oakley T.H."/>
            <person name="Plachetzki D.C."/>
            <person name="Zhai Y."/>
            <person name="Adamski M."/>
            <person name="Calcino A."/>
            <person name="Cummins S.F."/>
            <person name="Goodstein D.M."/>
            <person name="Harris C."/>
            <person name="Jackson D.J."/>
            <person name="Leys S.P."/>
            <person name="Shu S."/>
            <person name="Woodcroft B.J."/>
            <person name="Vervoort M."/>
            <person name="Kosik K.S."/>
            <person name="Manning G."/>
            <person name="Degnan B.M."/>
            <person name="Rokhsar D.S."/>
        </authorList>
    </citation>
    <scope>NUCLEOTIDE SEQUENCE [LARGE SCALE GENOMIC DNA]</scope>
</reference>
<dbReference type="Proteomes" id="UP000007879">
    <property type="component" value="Unassembled WGS sequence"/>
</dbReference>
<dbReference type="eggNOG" id="KOG4415">
    <property type="taxonomic scope" value="Eukaryota"/>
</dbReference>
<dbReference type="PANTHER" id="PTHR13268:SF0">
    <property type="entry name" value="BCAS3 MICROTUBULE ASSOCIATED CELL MIGRATION FACTOR"/>
    <property type="match status" value="1"/>
</dbReference>